<evidence type="ECO:0000313" key="10">
    <source>
        <dbReference type="Proteomes" id="UP000516117"/>
    </source>
</evidence>
<dbReference type="RefSeq" id="WP_187721144.1">
    <property type="nucleotide sequence ID" value="NZ_BAABBL010000023.1"/>
</dbReference>
<dbReference type="InterPro" id="IPR013320">
    <property type="entry name" value="ConA-like_dom_sf"/>
</dbReference>
<comment type="similarity">
    <text evidence="1 6">Belongs to the glycosyl hydrolase 43 family.</text>
</comment>
<dbReference type="GO" id="GO:0005975">
    <property type="term" value="P:carbohydrate metabolic process"/>
    <property type="evidence" value="ECO:0007669"/>
    <property type="project" value="InterPro"/>
</dbReference>
<keyword evidence="3 6" id="KW-0326">Glycosidase</keyword>
<keyword evidence="2 6" id="KW-0378">Hydrolase</keyword>
<evidence type="ECO:0000313" key="9">
    <source>
        <dbReference type="EMBL" id="QNP56024.1"/>
    </source>
</evidence>
<evidence type="ECO:0000256" key="2">
    <source>
        <dbReference type="ARBA" id="ARBA00022801"/>
    </source>
</evidence>
<dbReference type="Gene3D" id="2.115.10.20">
    <property type="entry name" value="Glycosyl hydrolase domain, family 43"/>
    <property type="match status" value="1"/>
</dbReference>
<organism evidence="9 10">
    <name type="scientific">Tessaracoccus defluvii</name>
    <dbReference type="NCBI Taxonomy" id="1285901"/>
    <lineage>
        <taxon>Bacteria</taxon>
        <taxon>Bacillati</taxon>
        <taxon>Actinomycetota</taxon>
        <taxon>Actinomycetes</taxon>
        <taxon>Propionibacteriales</taxon>
        <taxon>Propionibacteriaceae</taxon>
        <taxon>Tessaracoccus</taxon>
    </lineage>
</organism>
<dbReference type="InterPro" id="IPR006710">
    <property type="entry name" value="Glyco_hydro_43"/>
</dbReference>
<dbReference type="EMBL" id="CP060789">
    <property type="protein sequence ID" value="QNP56024.1"/>
    <property type="molecule type" value="Genomic_DNA"/>
</dbReference>
<dbReference type="Pfam" id="PF17851">
    <property type="entry name" value="GH43_C2"/>
    <property type="match status" value="1"/>
</dbReference>
<sequence length="515" mass="55640">MRPSDSLLLPGFHPDPSVVRVPDGYVVACSSFEYFPGIPLYWSADLREWKYVGSAIASDNAPAVLADAYDSGGIYAPTLRYLSGRYFLTGTVFSNSRSEMNFFVTAATPLGPWSQPVVVEGARGMDPDIFEDDDGSLWWTGCRLRDEPSYEGETEVWSRELDPVSGQLVGPEYHLWSQAVTGAVWGEGPHLYRRGQWYYLLTAEGGTEENHAIVVARSRAVTGPYRGNPKNPILTHRHLGPGEPVANVGHADLFDDHDGQTWAVCLAVRPRDGHHILGRETFIVPVSWVDDWPVLAPGVGRVADPGTSTDARHNRLARSDATLSLRGPADFVRMTESGWVLHGADQTFNGTGTPSALFRRLTRWDDQVRVTLRLSEGAAGGLILRQSDASHLRAEIDSKRGAVELIERDAGTDTCVASVRIEVSELIELLAQLDGGKVTWFVNGQPLGETKASSLATEVAGGFVGTVAGPYVVGAGGLGLVTDWVQGTDQDLAAAGLPVPPVGHRAQDHSGTTHN</sequence>
<feature type="active site" description="Proton acceptor" evidence="4">
    <location>
        <position position="15"/>
    </location>
</feature>
<evidence type="ECO:0000256" key="3">
    <source>
        <dbReference type="ARBA" id="ARBA00023295"/>
    </source>
</evidence>
<dbReference type="SUPFAM" id="SSF49899">
    <property type="entry name" value="Concanavalin A-like lectins/glucanases"/>
    <property type="match status" value="1"/>
</dbReference>
<dbReference type="PANTHER" id="PTHR42812:SF12">
    <property type="entry name" value="BETA-XYLOSIDASE-RELATED"/>
    <property type="match status" value="1"/>
</dbReference>
<accession>A0A7H0H658</accession>
<dbReference type="InterPro" id="IPR041542">
    <property type="entry name" value="GH43_C2"/>
</dbReference>
<evidence type="ECO:0000256" key="1">
    <source>
        <dbReference type="ARBA" id="ARBA00009865"/>
    </source>
</evidence>
<evidence type="ECO:0000259" key="8">
    <source>
        <dbReference type="Pfam" id="PF17851"/>
    </source>
</evidence>
<dbReference type="CDD" id="cd18617">
    <property type="entry name" value="GH43_XynB-like"/>
    <property type="match status" value="1"/>
</dbReference>
<reference evidence="9 10" key="1">
    <citation type="submission" date="2020-08" db="EMBL/GenBank/DDBJ databases">
        <title>Genome sequence of Tessaracoccus defluvii JCM 17540T.</title>
        <authorList>
            <person name="Hyun D.-W."/>
            <person name="Bae J.-W."/>
        </authorList>
    </citation>
    <scope>NUCLEOTIDE SEQUENCE [LARGE SCALE GENOMIC DNA]</scope>
    <source>
        <strain evidence="9 10">JCM 17540</strain>
    </source>
</reference>
<feature type="domain" description="Beta-xylosidase C-terminal Concanavalin A-like" evidence="8">
    <location>
        <begin position="331"/>
        <end position="475"/>
    </location>
</feature>
<dbReference type="KEGG" id="tdf:H9L22_00310"/>
<dbReference type="AlphaFoldDB" id="A0A7H0H658"/>
<dbReference type="Pfam" id="PF04616">
    <property type="entry name" value="Glyco_hydro_43"/>
    <property type="match status" value="1"/>
</dbReference>
<name>A0A7H0H658_9ACTN</name>
<dbReference type="GO" id="GO:0004553">
    <property type="term" value="F:hydrolase activity, hydrolyzing O-glycosyl compounds"/>
    <property type="evidence" value="ECO:0007669"/>
    <property type="project" value="InterPro"/>
</dbReference>
<dbReference type="Proteomes" id="UP000516117">
    <property type="component" value="Chromosome"/>
</dbReference>
<feature type="region of interest" description="Disordered" evidence="7">
    <location>
        <begin position="496"/>
        <end position="515"/>
    </location>
</feature>
<dbReference type="Gene3D" id="2.60.120.200">
    <property type="match status" value="1"/>
</dbReference>
<keyword evidence="10" id="KW-1185">Reference proteome</keyword>
<evidence type="ECO:0000256" key="7">
    <source>
        <dbReference type="SAM" id="MobiDB-lite"/>
    </source>
</evidence>
<gene>
    <name evidence="9" type="ORF">H9L22_00310</name>
</gene>
<dbReference type="InterPro" id="IPR051795">
    <property type="entry name" value="Glycosyl_Hydrlase_43"/>
</dbReference>
<dbReference type="PANTHER" id="PTHR42812">
    <property type="entry name" value="BETA-XYLOSIDASE"/>
    <property type="match status" value="1"/>
</dbReference>
<feature type="active site" description="Proton donor" evidence="4">
    <location>
        <position position="187"/>
    </location>
</feature>
<evidence type="ECO:0000256" key="4">
    <source>
        <dbReference type="PIRSR" id="PIRSR606710-1"/>
    </source>
</evidence>
<dbReference type="SUPFAM" id="SSF75005">
    <property type="entry name" value="Arabinanase/levansucrase/invertase"/>
    <property type="match status" value="1"/>
</dbReference>
<evidence type="ECO:0000256" key="6">
    <source>
        <dbReference type="RuleBase" id="RU361187"/>
    </source>
</evidence>
<feature type="site" description="Important for catalytic activity, responsible for pKa modulation of the active site Glu and correct orientation of both the proton donor and substrate" evidence="5">
    <location>
        <position position="126"/>
    </location>
</feature>
<protein>
    <submittedName>
        <fullName evidence="9">Family 43 glycosylhydrolase</fullName>
    </submittedName>
</protein>
<dbReference type="InterPro" id="IPR023296">
    <property type="entry name" value="Glyco_hydro_beta-prop_sf"/>
</dbReference>
<evidence type="ECO:0000256" key="5">
    <source>
        <dbReference type="PIRSR" id="PIRSR606710-2"/>
    </source>
</evidence>
<proteinExistence type="inferred from homology"/>